<evidence type="ECO:0000313" key="3">
    <source>
        <dbReference type="EMBL" id="MBY8880155.1"/>
    </source>
</evidence>
<gene>
    <name evidence="3" type="ORF">K7862_21330</name>
</gene>
<comment type="caution">
    <text evidence="3">The sequence shown here is derived from an EMBL/GenBank/DDBJ whole genome shotgun (WGS) entry which is preliminary data.</text>
</comment>
<keyword evidence="2" id="KW-1133">Transmembrane helix</keyword>
<dbReference type="RefSeq" id="WP_222964899.1">
    <property type="nucleotide sequence ID" value="NZ_JAINZZ010000027.1"/>
</dbReference>
<evidence type="ECO:0000256" key="1">
    <source>
        <dbReference type="SAM" id="MobiDB-lite"/>
    </source>
</evidence>
<evidence type="ECO:0000313" key="4">
    <source>
        <dbReference type="Proteomes" id="UP000778578"/>
    </source>
</evidence>
<feature type="transmembrane region" description="Helical" evidence="2">
    <location>
        <begin position="66"/>
        <end position="87"/>
    </location>
</feature>
<accession>A0ABS7QCK0</accession>
<reference evidence="3 4" key="1">
    <citation type="submission" date="2021-08" db="EMBL/GenBank/DDBJ databases">
        <title>WGS of actinomycetes from Thailand.</title>
        <authorList>
            <person name="Thawai C."/>
        </authorList>
    </citation>
    <scope>NUCLEOTIDE SEQUENCE [LARGE SCALE GENOMIC DNA]</scope>
    <source>
        <strain evidence="3 4">PLK6-54</strain>
    </source>
</reference>
<organism evidence="3 4">
    <name type="scientific">Actinacidiphila acidipaludis</name>
    <dbReference type="NCBI Taxonomy" id="2873382"/>
    <lineage>
        <taxon>Bacteria</taxon>
        <taxon>Bacillati</taxon>
        <taxon>Actinomycetota</taxon>
        <taxon>Actinomycetes</taxon>
        <taxon>Kitasatosporales</taxon>
        <taxon>Streptomycetaceae</taxon>
        <taxon>Actinacidiphila</taxon>
    </lineage>
</organism>
<feature type="region of interest" description="Disordered" evidence="1">
    <location>
        <begin position="1"/>
        <end position="50"/>
    </location>
</feature>
<name>A0ABS7QCK0_9ACTN</name>
<evidence type="ECO:0000256" key="2">
    <source>
        <dbReference type="SAM" id="Phobius"/>
    </source>
</evidence>
<sequence length="88" mass="9308">MSHSGSGPAPTRRRGTVPGSTETTPDRSRRSRREALNRESRQPEDGSVGAVLTRTAELTACCFTSLAMSFLVMGVVAALAFGAYSLFG</sequence>
<dbReference type="EMBL" id="JAINZZ010000027">
    <property type="protein sequence ID" value="MBY8880155.1"/>
    <property type="molecule type" value="Genomic_DNA"/>
</dbReference>
<protein>
    <submittedName>
        <fullName evidence="3">Uncharacterized protein</fullName>
    </submittedName>
</protein>
<dbReference type="Proteomes" id="UP000778578">
    <property type="component" value="Unassembled WGS sequence"/>
</dbReference>
<keyword evidence="4" id="KW-1185">Reference proteome</keyword>
<feature type="compositionally biased region" description="Basic and acidic residues" evidence="1">
    <location>
        <begin position="24"/>
        <end position="44"/>
    </location>
</feature>
<keyword evidence="2" id="KW-0472">Membrane</keyword>
<proteinExistence type="predicted"/>
<keyword evidence="2" id="KW-0812">Transmembrane</keyword>